<dbReference type="PRINTS" id="PR00449">
    <property type="entry name" value="RASTRNSFRMNG"/>
</dbReference>
<dbReference type="Proteomes" id="UP000583944">
    <property type="component" value="Unassembled WGS sequence"/>
</dbReference>
<dbReference type="InterPro" id="IPR027417">
    <property type="entry name" value="P-loop_NTPase"/>
</dbReference>
<dbReference type="InterPro" id="IPR034114">
    <property type="entry name" value="Rab23"/>
</dbReference>
<dbReference type="EMBL" id="JABDHM010000002">
    <property type="protein sequence ID" value="KAF5226348.1"/>
    <property type="molecule type" value="Genomic_DNA"/>
</dbReference>
<gene>
    <name evidence="5" type="ORF">ECC02_000472</name>
</gene>
<keyword evidence="4" id="KW-0812">Transmembrane</keyword>
<keyword evidence="4" id="KW-0472">Membrane</keyword>
<reference evidence="5 6" key="1">
    <citation type="journal article" date="2019" name="Genome Biol. Evol.">
        <title>Nanopore Sequencing Significantly Improves Genome Assembly of the Protozoan Parasite Trypanosoma cruzi.</title>
        <authorList>
            <person name="Diaz-Viraque F."/>
            <person name="Pita S."/>
            <person name="Greif G."/>
            <person name="de Souza R.C.M."/>
            <person name="Iraola G."/>
            <person name="Robello C."/>
        </authorList>
    </citation>
    <scope>NUCLEOTIDE SEQUENCE [LARGE SCALE GENOMIC DNA]</scope>
    <source>
        <strain evidence="5 6">Berenice</strain>
    </source>
</reference>
<dbReference type="InterPro" id="IPR005225">
    <property type="entry name" value="Small_GTP-bd"/>
</dbReference>
<dbReference type="Gene3D" id="3.40.50.300">
    <property type="entry name" value="P-loop containing nucleotide triphosphate hydrolases"/>
    <property type="match status" value="1"/>
</dbReference>
<dbReference type="Pfam" id="PF00071">
    <property type="entry name" value="Ras"/>
    <property type="match status" value="1"/>
</dbReference>
<dbReference type="AlphaFoldDB" id="A0A7J6YK20"/>
<comment type="caution">
    <text evidence="5">The sequence shown here is derived from an EMBL/GenBank/DDBJ whole genome shotgun (WGS) entry which is preliminary data.</text>
</comment>
<evidence type="ECO:0000256" key="3">
    <source>
        <dbReference type="SAM" id="MobiDB-lite"/>
    </source>
</evidence>
<dbReference type="GO" id="GO:0005525">
    <property type="term" value="F:GTP binding"/>
    <property type="evidence" value="ECO:0007669"/>
    <property type="project" value="UniProtKB-KW"/>
</dbReference>
<dbReference type="GO" id="GO:0003924">
    <property type="term" value="F:GTPase activity"/>
    <property type="evidence" value="ECO:0007669"/>
    <property type="project" value="InterPro"/>
</dbReference>
<organism evidence="5 6">
    <name type="scientific">Trypanosoma cruzi</name>
    <dbReference type="NCBI Taxonomy" id="5693"/>
    <lineage>
        <taxon>Eukaryota</taxon>
        <taxon>Discoba</taxon>
        <taxon>Euglenozoa</taxon>
        <taxon>Kinetoplastea</taxon>
        <taxon>Metakinetoplastina</taxon>
        <taxon>Trypanosomatida</taxon>
        <taxon>Trypanosomatidae</taxon>
        <taxon>Trypanosoma</taxon>
        <taxon>Schizotrypanum</taxon>
    </lineage>
</organism>
<dbReference type="SUPFAM" id="SSF52540">
    <property type="entry name" value="P-loop containing nucleoside triphosphate hydrolases"/>
    <property type="match status" value="1"/>
</dbReference>
<evidence type="ECO:0008006" key="7">
    <source>
        <dbReference type="Google" id="ProtNLM"/>
    </source>
</evidence>
<proteinExistence type="predicted"/>
<keyword evidence="1" id="KW-0547">Nucleotide-binding</keyword>
<feature type="compositionally biased region" description="Basic residues" evidence="3">
    <location>
        <begin position="306"/>
        <end position="318"/>
    </location>
</feature>
<keyword evidence="4" id="KW-1133">Transmembrane helix</keyword>
<dbReference type="InterPro" id="IPR050227">
    <property type="entry name" value="Rab"/>
</dbReference>
<dbReference type="PANTHER" id="PTHR47977">
    <property type="entry name" value="RAS-RELATED PROTEIN RAB"/>
    <property type="match status" value="1"/>
</dbReference>
<dbReference type="SMART" id="SM00176">
    <property type="entry name" value="RAN"/>
    <property type="match status" value="1"/>
</dbReference>
<keyword evidence="2" id="KW-0342">GTP-binding</keyword>
<evidence type="ECO:0000256" key="4">
    <source>
        <dbReference type="SAM" id="Phobius"/>
    </source>
</evidence>
<feature type="transmembrane region" description="Helical" evidence="4">
    <location>
        <begin position="33"/>
        <end position="52"/>
    </location>
</feature>
<sequence length="318" mass="35954">MTFIDLRMRGFLLSAFFPPLFYCAGGRGKGQYIWVYYFSIFLFSFYLCEIVWCPPCSGSCWGSPFERRRGRGGVTGAGQRCRASREKVMLECVENSIKVIVVGDGNVGKTSMLRRFVRGEFVNQYKKTIGAEFMEKNVFLRQSNTTVKLMLWDTAGQEVFNSLTQAYYRGAGAAIVAFSTVDKDSFMNVESWKKNVENVCGSILMVLCQTKFDLAHEAAVTNEEAEQLAIQLQLPFFRVSTKDDFNVTQLFEYTASMCLNEEPARNSSASGKTSSNLNSNEIHAANAKRQGTQSVRRVDLREPKKSEKKRKKKLCTLL</sequence>
<evidence type="ECO:0000313" key="5">
    <source>
        <dbReference type="EMBL" id="KAF5226348.1"/>
    </source>
</evidence>
<feature type="compositionally biased region" description="Basic and acidic residues" evidence="3">
    <location>
        <begin position="296"/>
        <end position="305"/>
    </location>
</feature>
<dbReference type="PROSITE" id="PS51419">
    <property type="entry name" value="RAB"/>
    <property type="match status" value="1"/>
</dbReference>
<dbReference type="VEuPathDB" id="TriTrypDB:ECC02_000472"/>
<dbReference type="PROSITE" id="PS51420">
    <property type="entry name" value="RHO"/>
    <property type="match status" value="1"/>
</dbReference>
<dbReference type="SMART" id="SM00173">
    <property type="entry name" value="RAS"/>
    <property type="match status" value="1"/>
</dbReference>
<protein>
    <recommendedName>
        <fullName evidence="7">Small G-protein</fullName>
    </recommendedName>
</protein>
<dbReference type="FunFam" id="3.40.50.300:FF:002136">
    <property type="entry name" value="Small rab-related GTPase"/>
    <property type="match status" value="1"/>
</dbReference>
<dbReference type="InterPro" id="IPR001806">
    <property type="entry name" value="Small_GTPase"/>
</dbReference>
<feature type="region of interest" description="Disordered" evidence="3">
    <location>
        <begin position="262"/>
        <end position="318"/>
    </location>
</feature>
<dbReference type="VEuPathDB" id="TriTrypDB:BCY84_11320"/>
<evidence type="ECO:0000256" key="1">
    <source>
        <dbReference type="ARBA" id="ARBA00022741"/>
    </source>
</evidence>
<dbReference type="NCBIfam" id="TIGR00231">
    <property type="entry name" value="small_GTP"/>
    <property type="match status" value="1"/>
</dbReference>
<dbReference type="SMART" id="SM00174">
    <property type="entry name" value="RHO"/>
    <property type="match status" value="1"/>
</dbReference>
<dbReference type="CDD" id="cd04106">
    <property type="entry name" value="Rab23_like"/>
    <property type="match status" value="1"/>
</dbReference>
<evidence type="ECO:0000313" key="6">
    <source>
        <dbReference type="Proteomes" id="UP000583944"/>
    </source>
</evidence>
<dbReference type="PROSITE" id="PS51421">
    <property type="entry name" value="RAS"/>
    <property type="match status" value="1"/>
</dbReference>
<name>A0A7J6YK20_TRYCR</name>
<evidence type="ECO:0000256" key="2">
    <source>
        <dbReference type="ARBA" id="ARBA00023134"/>
    </source>
</evidence>
<accession>A0A7J6YK20</accession>
<feature type="compositionally biased region" description="Polar residues" evidence="3">
    <location>
        <begin position="265"/>
        <end position="281"/>
    </location>
</feature>
<dbReference type="SMART" id="SM00175">
    <property type="entry name" value="RAB"/>
    <property type="match status" value="1"/>
</dbReference>